<evidence type="ECO:0000313" key="1">
    <source>
        <dbReference type="EMBL" id="NMD49269.1"/>
    </source>
</evidence>
<dbReference type="Proteomes" id="UP000532121">
    <property type="component" value="Unassembled WGS sequence"/>
</dbReference>
<dbReference type="CDD" id="cd09727">
    <property type="entry name" value="Cas6_I-E"/>
    <property type="match status" value="1"/>
</dbReference>
<proteinExistence type="predicted"/>
<gene>
    <name evidence="1" type="primary">cas6e</name>
    <name evidence="1" type="ORF">HHO37_06220</name>
</gene>
<organism evidence="1 2">
    <name type="scientific">Streptococcus ratti</name>
    <dbReference type="NCBI Taxonomy" id="1341"/>
    <lineage>
        <taxon>Bacteria</taxon>
        <taxon>Bacillati</taxon>
        <taxon>Bacillota</taxon>
        <taxon>Bacilli</taxon>
        <taxon>Lactobacillales</taxon>
        <taxon>Streptococcaceae</taxon>
        <taxon>Streptococcus</taxon>
    </lineage>
</organism>
<dbReference type="SMART" id="SM01101">
    <property type="entry name" value="CRISPR_assoc"/>
    <property type="match status" value="1"/>
</dbReference>
<protein>
    <submittedName>
        <fullName evidence="1">Type I-E CRISPR-associated protein Cas6/Cse3/CasE</fullName>
    </submittedName>
</protein>
<dbReference type="AlphaFoldDB" id="A0A7X9QH09"/>
<dbReference type="NCBIfam" id="TIGR01907">
    <property type="entry name" value="casE_Cse3"/>
    <property type="match status" value="1"/>
</dbReference>
<dbReference type="Gene3D" id="3.30.70.1200">
    <property type="entry name" value="Crispr-associated protein, domain 1"/>
    <property type="match status" value="1"/>
</dbReference>
<evidence type="ECO:0000313" key="2">
    <source>
        <dbReference type="Proteomes" id="UP000532121"/>
    </source>
</evidence>
<dbReference type="InterPro" id="IPR010179">
    <property type="entry name" value="CRISPR-assoc_prot_Cse3"/>
</dbReference>
<dbReference type="RefSeq" id="WP_193523574.1">
    <property type="nucleotide sequence ID" value="NZ_JABASA010000010.1"/>
</dbReference>
<dbReference type="Gene3D" id="3.30.70.1210">
    <property type="entry name" value="Crispr-associated protein, domain 2"/>
    <property type="match status" value="1"/>
</dbReference>
<dbReference type="SUPFAM" id="SSF117987">
    <property type="entry name" value="CRISPR-associated protein"/>
    <property type="match status" value="2"/>
</dbReference>
<sequence length="213" mass="24251">MHISRVEIDHTNRRKIKDLTHVDAYHGWVESSFPAEIEKSIRTRKLWRVDTIQGRNYLLVVSQGKPDLSLLEKYGVSGSAQTKPYDPFLENLKPGDSFQFRVVLNPVISLSNRDHSKRGAVKPHVTVEHQIQYLMDRSEKNGFSLHEGDFSVVERGYEVLKKSTVKPVRLVKAVYEGVLTITDVELFRKVLTDGIGKKKAYGFGLMTVIPMGK</sequence>
<accession>A0A7X9QH09</accession>
<name>A0A7X9QH09_STRRT</name>
<comment type="caution">
    <text evidence="1">The sequence shown here is derived from an EMBL/GenBank/DDBJ whole genome shotgun (WGS) entry which is preliminary data.</text>
</comment>
<reference evidence="1 2" key="1">
    <citation type="submission" date="2020-04" db="EMBL/GenBank/DDBJ databases">
        <title>MicrobeNet Type strains.</title>
        <authorList>
            <person name="Nicholson A.C."/>
        </authorList>
    </citation>
    <scope>NUCLEOTIDE SEQUENCE [LARGE SCALE GENOMIC DNA]</scope>
    <source>
        <strain evidence="1 2">DSM 22768</strain>
    </source>
</reference>
<dbReference type="Pfam" id="PF08798">
    <property type="entry name" value="CRISPR_assoc"/>
    <property type="match status" value="1"/>
</dbReference>
<dbReference type="EMBL" id="JABASA010000010">
    <property type="protein sequence ID" value="NMD49269.1"/>
    <property type="molecule type" value="Genomic_DNA"/>
</dbReference>